<reference evidence="7 8" key="1">
    <citation type="submission" date="2016-11" db="EMBL/GenBank/DDBJ databases">
        <authorList>
            <person name="Jaros S."/>
            <person name="Januszkiewicz K."/>
            <person name="Wedrychowicz H."/>
        </authorList>
    </citation>
    <scope>NUCLEOTIDE SEQUENCE [LARGE SCALE GENOMIC DNA]</scope>
    <source>
        <strain evidence="7 8">DSM 100565</strain>
    </source>
</reference>
<dbReference type="Proteomes" id="UP000184292">
    <property type="component" value="Unassembled WGS sequence"/>
</dbReference>
<dbReference type="InterPro" id="IPR017871">
    <property type="entry name" value="ABC_transporter-like_CS"/>
</dbReference>
<dbReference type="RefSeq" id="WP_212590709.1">
    <property type="nucleotide sequence ID" value="NZ_FQYO01000002.1"/>
</dbReference>
<evidence type="ECO:0000313" key="8">
    <source>
        <dbReference type="Proteomes" id="UP000184292"/>
    </source>
</evidence>
<dbReference type="CDD" id="cd03257">
    <property type="entry name" value="ABC_NikE_OppD_transporters"/>
    <property type="match status" value="1"/>
</dbReference>
<dbReference type="PANTHER" id="PTHR43776:SF7">
    <property type="entry name" value="D,D-DIPEPTIDE TRANSPORT ATP-BINDING PROTEIN DDPF-RELATED"/>
    <property type="match status" value="1"/>
</dbReference>
<dbReference type="SMART" id="SM00382">
    <property type="entry name" value="AAA"/>
    <property type="match status" value="1"/>
</dbReference>
<dbReference type="AlphaFoldDB" id="A0A1M6CYB8"/>
<dbReference type="PROSITE" id="PS00211">
    <property type="entry name" value="ABC_TRANSPORTER_1"/>
    <property type="match status" value="1"/>
</dbReference>
<dbReference type="InterPro" id="IPR003439">
    <property type="entry name" value="ABC_transporter-like_ATP-bd"/>
</dbReference>
<comment type="subcellular location">
    <subcellularLocation>
        <location evidence="1">Cell inner membrane</location>
        <topology evidence="1">Peripheral membrane protein</topology>
    </subcellularLocation>
</comment>
<dbReference type="Gene3D" id="3.40.50.300">
    <property type="entry name" value="P-loop containing nucleotide triphosphate hydrolases"/>
    <property type="match status" value="1"/>
</dbReference>
<keyword evidence="4" id="KW-0547">Nucleotide-binding</keyword>
<organism evidence="7 8">
    <name type="scientific">Wenxinia saemankumensis</name>
    <dbReference type="NCBI Taxonomy" id="1447782"/>
    <lineage>
        <taxon>Bacteria</taxon>
        <taxon>Pseudomonadati</taxon>
        <taxon>Pseudomonadota</taxon>
        <taxon>Alphaproteobacteria</taxon>
        <taxon>Rhodobacterales</taxon>
        <taxon>Roseobacteraceae</taxon>
        <taxon>Wenxinia</taxon>
    </lineage>
</organism>
<dbReference type="InterPro" id="IPR013563">
    <property type="entry name" value="Oligopep_ABC_C"/>
</dbReference>
<dbReference type="Pfam" id="PF08352">
    <property type="entry name" value="oligo_HPY"/>
    <property type="match status" value="1"/>
</dbReference>
<keyword evidence="3" id="KW-0813">Transport</keyword>
<evidence type="ECO:0000256" key="5">
    <source>
        <dbReference type="ARBA" id="ARBA00022840"/>
    </source>
</evidence>
<proteinExistence type="inferred from homology"/>
<protein>
    <submittedName>
        <fullName evidence="7">Peptide/nickel transport system ATP-binding protein</fullName>
    </submittedName>
</protein>
<evidence type="ECO:0000256" key="4">
    <source>
        <dbReference type="ARBA" id="ARBA00022741"/>
    </source>
</evidence>
<feature type="domain" description="ABC transporter" evidence="6">
    <location>
        <begin position="11"/>
        <end position="261"/>
    </location>
</feature>
<evidence type="ECO:0000256" key="3">
    <source>
        <dbReference type="ARBA" id="ARBA00022448"/>
    </source>
</evidence>
<dbReference type="PANTHER" id="PTHR43776">
    <property type="entry name" value="TRANSPORT ATP-BINDING PROTEIN"/>
    <property type="match status" value="1"/>
</dbReference>
<sequence>MRDTISPEPLLQVRNLRKSFGIRGGLLGRVLAEVKAVNDISFEIGRGEVVGLVGESGSGKTTAGRTLLRLEEPTSGEIRFDGTDLTTLSADGMRRMRRRMQIIFQDPFASLNPREKVREILTHPLRLHGIGTASDRPDRAAELLEKVGLGRDSLDRFPHEFSGGQRQRIGIARALAVEPDFIVADEPVSALDVSIQAQVINLLDDLCDDLGLTMLFIAHDLGVVEHFCDRVIVMYLGRIVETGRSEDLYARPNHPYTQALLSAVPKPKPGRRRDRILLKGDIPSPIDPPSGCVFRSRCPMASAECAEIVPPLARVGAGHFSACIKTT</sequence>
<dbReference type="EMBL" id="FQYO01000002">
    <property type="protein sequence ID" value="SHI66075.1"/>
    <property type="molecule type" value="Genomic_DNA"/>
</dbReference>
<keyword evidence="8" id="KW-1185">Reference proteome</keyword>
<evidence type="ECO:0000256" key="1">
    <source>
        <dbReference type="ARBA" id="ARBA00004417"/>
    </source>
</evidence>
<dbReference type="InterPro" id="IPR003593">
    <property type="entry name" value="AAA+_ATPase"/>
</dbReference>
<dbReference type="Pfam" id="PF00005">
    <property type="entry name" value="ABC_tran"/>
    <property type="match status" value="1"/>
</dbReference>
<dbReference type="STRING" id="1447782.SAMN05444417_1434"/>
<dbReference type="GO" id="GO:0015833">
    <property type="term" value="P:peptide transport"/>
    <property type="evidence" value="ECO:0007669"/>
    <property type="project" value="InterPro"/>
</dbReference>
<keyword evidence="5 7" id="KW-0067">ATP-binding</keyword>
<accession>A0A1M6CYB8</accession>
<evidence type="ECO:0000256" key="2">
    <source>
        <dbReference type="ARBA" id="ARBA00005417"/>
    </source>
</evidence>
<evidence type="ECO:0000259" key="6">
    <source>
        <dbReference type="PROSITE" id="PS50893"/>
    </source>
</evidence>
<dbReference type="PROSITE" id="PS50893">
    <property type="entry name" value="ABC_TRANSPORTER_2"/>
    <property type="match status" value="1"/>
</dbReference>
<dbReference type="InterPro" id="IPR050319">
    <property type="entry name" value="ABC_transp_ATP-bind"/>
</dbReference>
<dbReference type="GO" id="GO:0005524">
    <property type="term" value="F:ATP binding"/>
    <property type="evidence" value="ECO:0007669"/>
    <property type="project" value="UniProtKB-KW"/>
</dbReference>
<name>A0A1M6CYB8_9RHOB</name>
<comment type="similarity">
    <text evidence="2">Belongs to the ABC transporter superfamily.</text>
</comment>
<dbReference type="GO" id="GO:0055085">
    <property type="term" value="P:transmembrane transport"/>
    <property type="evidence" value="ECO:0007669"/>
    <property type="project" value="UniProtKB-ARBA"/>
</dbReference>
<dbReference type="FunFam" id="3.40.50.300:FF:000016">
    <property type="entry name" value="Oligopeptide ABC transporter ATP-binding component"/>
    <property type="match status" value="1"/>
</dbReference>
<dbReference type="SUPFAM" id="SSF52540">
    <property type="entry name" value="P-loop containing nucleoside triphosphate hydrolases"/>
    <property type="match status" value="1"/>
</dbReference>
<evidence type="ECO:0000313" key="7">
    <source>
        <dbReference type="EMBL" id="SHI66075.1"/>
    </source>
</evidence>
<dbReference type="GO" id="GO:0005886">
    <property type="term" value="C:plasma membrane"/>
    <property type="evidence" value="ECO:0007669"/>
    <property type="project" value="UniProtKB-SubCell"/>
</dbReference>
<gene>
    <name evidence="7" type="ORF">SAMN05444417_1434</name>
</gene>
<dbReference type="InterPro" id="IPR027417">
    <property type="entry name" value="P-loop_NTPase"/>
</dbReference>
<dbReference type="NCBIfam" id="TIGR01727">
    <property type="entry name" value="oligo_HPY"/>
    <property type="match status" value="1"/>
</dbReference>
<dbReference type="GO" id="GO:0016887">
    <property type="term" value="F:ATP hydrolysis activity"/>
    <property type="evidence" value="ECO:0007669"/>
    <property type="project" value="InterPro"/>
</dbReference>